<name>A0ABR6RMG3_9ENTR</name>
<protein>
    <recommendedName>
        <fullName evidence="3">Tetracyclin repressor-like C-terminal domain-containing protein</fullName>
    </recommendedName>
</protein>
<sequence>MEHRVCITLPQGLSAHLQQLEQRTHAWFSAQPVACAEDLFLKYYAESRRGSLKPLYAALIQHASDQQIAIQPAITDCLTRAASATFPAPGRAVRLVLGMLTYWLSQYHSGQHRELPEPREARDIIAGILQDTVISVG</sequence>
<accession>A0ABR6RMG3</accession>
<proteinExistence type="predicted"/>
<dbReference type="Proteomes" id="UP000607331">
    <property type="component" value="Unassembled WGS sequence"/>
</dbReference>
<comment type="caution">
    <text evidence="1">The sequence shown here is derived from an EMBL/GenBank/DDBJ whole genome shotgun (WGS) entry which is preliminary data.</text>
</comment>
<evidence type="ECO:0000313" key="1">
    <source>
        <dbReference type="EMBL" id="MBC1184314.1"/>
    </source>
</evidence>
<reference evidence="1 2" key="1">
    <citation type="submission" date="2020-04" db="EMBL/GenBank/DDBJ databases">
        <title>The draft genome of Kluyvera sichuanensis strain SCKS090646.</title>
        <authorList>
            <person name="Wei L."/>
            <person name="Liu L."/>
            <person name="Feng Y."/>
            <person name="Zong Z."/>
        </authorList>
    </citation>
    <scope>NUCLEOTIDE SEQUENCE [LARGE SCALE GENOMIC DNA]</scope>
    <source>
        <strain evidence="1 2">090646</strain>
    </source>
</reference>
<dbReference type="GeneID" id="98388285"/>
<organism evidence="1 2">
    <name type="scientific">Kluyvera sichuanensis</name>
    <dbReference type="NCBI Taxonomy" id="2725494"/>
    <lineage>
        <taxon>Bacteria</taxon>
        <taxon>Pseudomonadati</taxon>
        <taxon>Pseudomonadota</taxon>
        <taxon>Gammaproteobacteria</taxon>
        <taxon>Enterobacterales</taxon>
        <taxon>Enterobacteriaceae</taxon>
        <taxon>Kluyvera</taxon>
    </lineage>
</organism>
<keyword evidence="2" id="KW-1185">Reference proteome</keyword>
<evidence type="ECO:0008006" key="3">
    <source>
        <dbReference type="Google" id="ProtNLM"/>
    </source>
</evidence>
<dbReference type="RefSeq" id="WP_185666136.1">
    <property type="nucleotide sequence ID" value="NZ_CP162271.1"/>
</dbReference>
<gene>
    <name evidence="1" type="ORF">HII27_01130</name>
</gene>
<dbReference type="EMBL" id="JABBJF010000001">
    <property type="protein sequence ID" value="MBC1184314.1"/>
    <property type="molecule type" value="Genomic_DNA"/>
</dbReference>
<evidence type="ECO:0000313" key="2">
    <source>
        <dbReference type="Proteomes" id="UP000607331"/>
    </source>
</evidence>